<dbReference type="SUPFAM" id="SSF49452">
    <property type="entry name" value="Starch-binding domain-like"/>
    <property type="match status" value="2"/>
</dbReference>
<comment type="similarity">
    <text evidence="1 5">Belongs to the peptidase S8 family.</text>
</comment>
<dbReference type="PROSITE" id="PS00138">
    <property type="entry name" value="SUBTILASE_SER"/>
    <property type="match status" value="1"/>
</dbReference>
<feature type="signal peptide" evidence="6">
    <location>
        <begin position="1"/>
        <end position="29"/>
    </location>
</feature>
<evidence type="ECO:0000313" key="10">
    <source>
        <dbReference type="Proteomes" id="UP000325787"/>
    </source>
</evidence>
<keyword evidence="2 5" id="KW-0645">Protease</keyword>
<dbReference type="InterPro" id="IPR051048">
    <property type="entry name" value="Peptidase_S8/S53_subtilisin"/>
</dbReference>
<feature type="active site" description="Charge relay system" evidence="5">
    <location>
        <position position="235"/>
    </location>
</feature>
<dbReference type="SUPFAM" id="SSF63825">
    <property type="entry name" value="YWTD domain"/>
    <property type="match status" value="1"/>
</dbReference>
<name>A0A5Q0H1V8_SACSY</name>
<evidence type="ECO:0000256" key="4">
    <source>
        <dbReference type="ARBA" id="ARBA00022825"/>
    </source>
</evidence>
<protein>
    <recommendedName>
        <fullName evidence="11">Alpha-amylase</fullName>
    </recommendedName>
</protein>
<evidence type="ECO:0000256" key="5">
    <source>
        <dbReference type="PROSITE-ProRule" id="PRU01240"/>
    </source>
</evidence>
<evidence type="ECO:0000256" key="6">
    <source>
        <dbReference type="SAM" id="SignalP"/>
    </source>
</evidence>
<accession>A0A5Q0H1V8</accession>
<dbReference type="GO" id="GO:0004252">
    <property type="term" value="F:serine-type endopeptidase activity"/>
    <property type="evidence" value="ECO:0007669"/>
    <property type="project" value="UniProtKB-UniRule"/>
</dbReference>
<feature type="domain" description="Malectin" evidence="8">
    <location>
        <begin position="1290"/>
        <end position="1426"/>
    </location>
</feature>
<dbReference type="InterPro" id="IPR013784">
    <property type="entry name" value="Carb-bd-like_fold"/>
</dbReference>
<sequence>MLLSKTARAVAACAVLGLVAAVPAPGAAAAPAGTAAVDPAVLARTELSGTSTFFVRLKSGADLHAGLDATDRTERVRRVYEAKRAHAEHSQAALREVLTARKAPFTPYWITNAIRVTGDKRLLLDLAAHPDVAEVLPDREYHLATPVHREDGPRTQAVEWNVERVRAPEVWQTYNTRGEGIVVGTIDTGAQFDHPAIARQYRGARVGAPDHDYNWFDPSHVCGNPSGAPCDNVGHGTHVLGTVLGDDGGDNKTGVAPGARWIAAKGCETDSCSTSALLASGQWMVAPTDAAGHNPRPDLAPDVVNNSWGGSPNDPFYRDIVSTWVAAGIFPVFSAGNNGSAGCGTVGSPGDYPASYAVGASTADNGIAWYSSRGPSAVDGGAKPDIVAPGDDVRSSVPGGYASYSGTSMAAPHVTGAIALVWSASPHTRRQVAQTRELLDGSAVATADGTCGGTGSDNNVWGRGRLDAFAAVTRAPRGPVGHAAGTVRSGGLPLADVEVRVDDGAVRTTRTAADGTYALPNLPVGEHTVTAGAFGYLTVSARVTITEDTTATADFDLAAAPRHTVSGQVRDAGGAPVADSEVTAVDAPLPPVRTDAEGRYRVADVPTGQYDLTAAGGRCLLPQRLRVEVDGDERVDFTLPVKGDAHGHVCATGASSWTDTGTTLQLQGDDASTPVDLPFPVNLYDQSYRRVNVSTNGFLSFTTTSPVYLNTPLPATGEPNAAVYALWDDLVVDGGASVRTATTGEPGRREFVVEWRDVRFVGAPETVRVSFQVVLREHGPISLRYRGIGDQPVEAGASATVGVEDETGTDALEYAHGQPVLRDDVEITFSVPGTGLVRGRVLDAGDRGPVADAEVTAVREGRPDLVVRTDRDGYYQLRARVGDVRLSAAREHYETAGADVRLSEPDRVVERDFELRTAALQAEPATLDLVVPQGESRRRTVRLGNTGSAEATWEVREAGGEATRQAASVRQVADPSARTSAGVVTDRPDVGTATAGRVIRSWPTTGVGLGWGVAARDGAWISDGSGRANRYFTGQGVPGVTWSAPWADWPADAAHVPGRDLVCQVAVGGDNGIHCWNPATGEDVERIAGPLPWTATSQRGLAYRPDDDTFYVGGWNEGVIYHVKGLSHPDRGAVVGRCSPADRGISGLAWNSAFTMLWVATNTQTDTIYGIDPDTCQTLRTIAPPDQVPFTGAGLDTDPFGNLWAVSQGSPSTAYLVESDAPDFTDVPWLRAEPGSGRIGVGGAQDVEVRVDTTGLAPGQYGATLVFTSNSGREPVRAVRVRLVVPGYQAGVNAGGTARVDALGDTWQADRAYTAGGFGYLDNRRSRVVRTAMPISGTDEQQLYRDQRENAYEYRFDNVPNGWYAVDLEFAELRRTRPDTRVFDVLAEDRVVLPAVDVALAAGSFTALHRTVYAEVTDGQLNLRLARRVGDPIVNAIRVTHRPDHVG</sequence>
<dbReference type="PANTHER" id="PTHR43399:SF4">
    <property type="entry name" value="CELL WALL-ASSOCIATED PROTEASE"/>
    <property type="match status" value="1"/>
</dbReference>
<dbReference type="InterPro" id="IPR023828">
    <property type="entry name" value="Peptidase_S8_Ser-AS"/>
</dbReference>
<dbReference type="GO" id="GO:0030246">
    <property type="term" value="F:carbohydrate binding"/>
    <property type="evidence" value="ECO:0007669"/>
    <property type="project" value="InterPro"/>
</dbReference>
<dbReference type="SUPFAM" id="SSF52743">
    <property type="entry name" value="Subtilisin-like"/>
    <property type="match status" value="1"/>
</dbReference>
<evidence type="ECO:0000259" key="7">
    <source>
        <dbReference type="Pfam" id="PF00082"/>
    </source>
</evidence>
<evidence type="ECO:0008006" key="11">
    <source>
        <dbReference type="Google" id="ProtNLM"/>
    </source>
</evidence>
<dbReference type="InterPro" id="IPR036852">
    <property type="entry name" value="Peptidase_S8/S53_dom_sf"/>
</dbReference>
<dbReference type="InterPro" id="IPR008969">
    <property type="entry name" value="CarboxyPept-like_regulatory"/>
</dbReference>
<dbReference type="GO" id="GO:0006508">
    <property type="term" value="P:proteolysis"/>
    <property type="evidence" value="ECO:0007669"/>
    <property type="project" value="UniProtKB-KW"/>
</dbReference>
<evidence type="ECO:0000256" key="2">
    <source>
        <dbReference type="ARBA" id="ARBA00022670"/>
    </source>
</evidence>
<keyword evidence="10" id="KW-1185">Reference proteome</keyword>
<dbReference type="Proteomes" id="UP000325787">
    <property type="component" value="Chromosome"/>
</dbReference>
<dbReference type="RefSeq" id="WP_153278364.1">
    <property type="nucleotide sequence ID" value="NZ_CP034550.1"/>
</dbReference>
<dbReference type="Pfam" id="PF13620">
    <property type="entry name" value="CarboxypepD_reg"/>
    <property type="match status" value="3"/>
</dbReference>
<feature type="active site" description="Charge relay system" evidence="5">
    <location>
        <position position="187"/>
    </location>
</feature>
<dbReference type="Pfam" id="PF00082">
    <property type="entry name" value="Peptidase_S8"/>
    <property type="match status" value="1"/>
</dbReference>
<evidence type="ECO:0000256" key="3">
    <source>
        <dbReference type="ARBA" id="ARBA00022801"/>
    </source>
</evidence>
<reference evidence="10" key="1">
    <citation type="journal article" date="2021" name="Curr. Microbiol.">
        <title>Complete genome of nocamycin-producing strain Saccharothrix syringae NRRL B-16468 reveals the biosynthetic potential for secondary metabolites.</title>
        <authorList>
            <person name="Mo X."/>
            <person name="Yang S."/>
        </authorList>
    </citation>
    <scope>NUCLEOTIDE SEQUENCE [LARGE SCALE GENOMIC DNA]</scope>
    <source>
        <strain evidence="10">ATCC 51364 / DSM 43886 / JCM 6844 / KCTC 9398 / NBRC 14523 / NRRL B-16468 / INA 2240</strain>
    </source>
</reference>
<dbReference type="PROSITE" id="PS51892">
    <property type="entry name" value="SUBTILASE"/>
    <property type="match status" value="1"/>
</dbReference>
<feature type="domain" description="Peptidase S8/S53" evidence="7">
    <location>
        <begin position="178"/>
        <end position="443"/>
    </location>
</feature>
<dbReference type="PRINTS" id="PR00723">
    <property type="entry name" value="SUBTILISIN"/>
</dbReference>
<gene>
    <name evidence="9" type="ORF">EKG83_25060</name>
</gene>
<organism evidence="9 10">
    <name type="scientific">Saccharothrix syringae</name>
    <name type="common">Nocardiopsis syringae</name>
    <dbReference type="NCBI Taxonomy" id="103733"/>
    <lineage>
        <taxon>Bacteria</taxon>
        <taxon>Bacillati</taxon>
        <taxon>Actinomycetota</taxon>
        <taxon>Actinomycetes</taxon>
        <taxon>Pseudonocardiales</taxon>
        <taxon>Pseudonocardiaceae</taxon>
        <taxon>Saccharothrix</taxon>
    </lineage>
</organism>
<keyword evidence="3 5" id="KW-0378">Hydrolase</keyword>
<dbReference type="InterPro" id="IPR000209">
    <property type="entry name" value="Peptidase_S8/S53_dom"/>
</dbReference>
<dbReference type="Gene3D" id="3.40.50.200">
    <property type="entry name" value="Peptidase S8/S53 domain"/>
    <property type="match status" value="1"/>
</dbReference>
<keyword evidence="6" id="KW-0732">Signal</keyword>
<dbReference type="Gene3D" id="2.60.120.430">
    <property type="entry name" value="Galactose-binding lectin"/>
    <property type="match status" value="1"/>
</dbReference>
<dbReference type="InterPro" id="IPR021720">
    <property type="entry name" value="Malectin_dom"/>
</dbReference>
<dbReference type="EMBL" id="CP034550">
    <property type="protein sequence ID" value="QFZ20247.1"/>
    <property type="molecule type" value="Genomic_DNA"/>
</dbReference>
<evidence type="ECO:0000313" key="9">
    <source>
        <dbReference type="EMBL" id="QFZ20247.1"/>
    </source>
</evidence>
<dbReference type="SUPFAM" id="SSF49785">
    <property type="entry name" value="Galactose-binding domain-like"/>
    <property type="match status" value="1"/>
</dbReference>
<dbReference type="KEGG" id="ssyi:EKG83_25060"/>
<dbReference type="SUPFAM" id="SSF49464">
    <property type="entry name" value="Carboxypeptidase regulatory domain-like"/>
    <property type="match status" value="1"/>
</dbReference>
<dbReference type="Gene3D" id="2.60.40.1120">
    <property type="entry name" value="Carboxypeptidase-like, regulatory domain"/>
    <property type="match status" value="3"/>
</dbReference>
<evidence type="ECO:0000256" key="1">
    <source>
        <dbReference type="ARBA" id="ARBA00011073"/>
    </source>
</evidence>
<keyword evidence="4 5" id="KW-0720">Serine protease</keyword>
<dbReference type="Pfam" id="PF11721">
    <property type="entry name" value="Malectin"/>
    <property type="match status" value="1"/>
</dbReference>
<proteinExistence type="inferred from homology"/>
<dbReference type="PANTHER" id="PTHR43399">
    <property type="entry name" value="SUBTILISIN-RELATED"/>
    <property type="match status" value="1"/>
</dbReference>
<feature type="chain" id="PRO_5024860135" description="Alpha-amylase" evidence="6">
    <location>
        <begin position="30"/>
        <end position="1447"/>
    </location>
</feature>
<feature type="active site" description="Charge relay system" evidence="5">
    <location>
        <position position="408"/>
    </location>
</feature>
<dbReference type="InterPro" id="IPR015500">
    <property type="entry name" value="Peptidase_S8_subtilisin-rel"/>
</dbReference>
<dbReference type="InterPro" id="IPR008979">
    <property type="entry name" value="Galactose-bd-like_sf"/>
</dbReference>
<evidence type="ECO:0000259" key="8">
    <source>
        <dbReference type="Pfam" id="PF11721"/>
    </source>
</evidence>